<keyword evidence="4" id="KW-0808">Transferase</keyword>
<evidence type="ECO:0000256" key="5">
    <source>
        <dbReference type="ARBA" id="ARBA00022898"/>
    </source>
</evidence>
<dbReference type="SUPFAM" id="SSF53383">
    <property type="entry name" value="PLP-dependent transferases"/>
    <property type="match status" value="1"/>
</dbReference>
<comment type="cofactor">
    <cofactor evidence="1">
        <name>pyridoxal 5'-phosphate</name>
        <dbReference type="ChEBI" id="CHEBI:597326"/>
    </cofactor>
</comment>
<accession>X1E940</accession>
<feature type="non-terminal residue" evidence="6">
    <location>
        <position position="1"/>
    </location>
</feature>
<evidence type="ECO:0008006" key="7">
    <source>
        <dbReference type="Google" id="ProtNLM"/>
    </source>
</evidence>
<dbReference type="InterPro" id="IPR005814">
    <property type="entry name" value="Aminotrans_3"/>
</dbReference>
<dbReference type="InterPro" id="IPR015422">
    <property type="entry name" value="PyrdxlP-dep_Trfase_small"/>
</dbReference>
<dbReference type="InterPro" id="IPR015424">
    <property type="entry name" value="PyrdxlP-dep_Trfase"/>
</dbReference>
<evidence type="ECO:0000256" key="1">
    <source>
        <dbReference type="ARBA" id="ARBA00001933"/>
    </source>
</evidence>
<dbReference type="AlphaFoldDB" id="X1E940"/>
<comment type="caution">
    <text evidence="6">The sequence shown here is derived from an EMBL/GenBank/DDBJ whole genome shotgun (WGS) entry which is preliminary data.</text>
</comment>
<keyword evidence="3" id="KW-0032">Aminotransferase</keyword>
<reference evidence="6" key="1">
    <citation type="journal article" date="2014" name="Front. Microbiol.">
        <title>High frequency of phylogenetically diverse reductive dehalogenase-homologous genes in deep subseafloor sedimentary metagenomes.</title>
        <authorList>
            <person name="Kawai M."/>
            <person name="Futagami T."/>
            <person name="Toyoda A."/>
            <person name="Takaki Y."/>
            <person name="Nishi S."/>
            <person name="Hori S."/>
            <person name="Arai W."/>
            <person name="Tsubouchi T."/>
            <person name="Morono Y."/>
            <person name="Uchiyama I."/>
            <person name="Ito T."/>
            <person name="Fujiyama A."/>
            <person name="Inagaki F."/>
            <person name="Takami H."/>
        </authorList>
    </citation>
    <scope>NUCLEOTIDE SEQUENCE</scope>
    <source>
        <strain evidence="6">Expedition CK06-06</strain>
    </source>
</reference>
<dbReference type="GO" id="GO:0008483">
    <property type="term" value="F:transaminase activity"/>
    <property type="evidence" value="ECO:0007669"/>
    <property type="project" value="UniProtKB-KW"/>
</dbReference>
<proteinExistence type="inferred from homology"/>
<dbReference type="PANTHER" id="PTHR43206">
    <property type="entry name" value="AMINOTRANSFERASE"/>
    <property type="match status" value="1"/>
</dbReference>
<evidence type="ECO:0000256" key="4">
    <source>
        <dbReference type="ARBA" id="ARBA00022679"/>
    </source>
</evidence>
<dbReference type="InterPro" id="IPR049704">
    <property type="entry name" value="Aminotrans_3_PPA_site"/>
</dbReference>
<dbReference type="Gene3D" id="3.40.640.10">
    <property type="entry name" value="Type I PLP-dependent aspartate aminotransferase-like (Major domain)"/>
    <property type="match status" value="1"/>
</dbReference>
<evidence type="ECO:0000256" key="3">
    <source>
        <dbReference type="ARBA" id="ARBA00022576"/>
    </source>
</evidence>
<organism evidence="6">
    <name type="scientific">marine sediment metagenome</name>
    <dbReference type="NCBI Taxonomy" id="412755"/>
    <lineage>
        <taxon>unclassified sequences</taxon>
        <taxon>metagenomes</taxon>
        <taxon>ecological metagenomes</taxon>
    </lineage>
</organism>
<keyword evidence="5" id="KW-0663">Pyridoxal phosphate</keyword>
<dbReference type="EMBL" id="BARU01001095">
    <property type="protein sequence ID" value="GAH29097.1"/>
    <property type="molecule type" value="Genomic_DNA"/>
</dbReference>
<evidence type="ECO:0000313" key="6">
    <source>
        <dbReference type="EMBL" id="GAH29097.1"/>
    </source>
</evidence>
<gene>
    <name evidence="6" type="ORF">S03H2_03070</name>
</gene>
<dbReference type="Pfam" id="PF00202">
    <property type="entry name" value="Aminotran_3"/>
    <property type="match status" value="1"/>
</dbReference>
<protein>
    <recommendedName>
        <fullName evidence="7">L-lysine 6-transaminase</fullName>
    </recommendedName>
</protein>
<name>X1E940_9ZZZZ</name>
<dbReference type="PROSITE" id="PS00600">
    <property type="entry name" value="AA_TRANSFER_CLASS_3"/>
    <property type="match status" value="1"/>
</dbReference>
<comment type="similarity">
    <text evidence="2">Belongs to the class-III pyridoxal-phosphate-dependent aminotransferase family.</text>
</comment>
<sequence length="272" mass="31099">FKNPKLHFPVTEEEIKRVKKVEEEVILAIKDTMMEYGDDIAAIIIEPIQGEGGDNHFRGEFLKSLEDIAKENESMFILDEIQTGLGLTGKMWCYEHFGFEPDIVAFGKKTQVCGVMVGPRVDEVENNVFVESSRLNSTFGGNLVDMIRCQRYLEIIEEERLIENAAIVGTYLLERLKELSNEFKKVVTNVRGRGLMIAFSLPDTEMRDKVFQNCLNENLLVLKSGEKSIRFRPPLNLSKEETDSGVEIIRKVLRTLSLKVEAGFTCDRENRR</sequence>
<dbReference type="Gene3D" id="3.90.1150.10">
    <property type="entry name" value="Aspartate Aminotransferase, domain 1"/>
    <property type="match status" value="1"/>
</dbReference>
<dbReference type="GO" id="GO:0009450">
    <property type="term" value="P:gamma-aminobutyric acid catabolic process"/>
    <property type="evidence" value="ECO:0007669"/>
    <property type="project" value="TreeGrafter"/>
</dbReference>
<dbReference type="PANTHER" id="PTHR43206:SF2">
    <property type="entry name" value="4-AMINOBUTYRATE AMINOTRANSFERASE GABT"/>
    <property type="match status" value="1"/>
</dbReference>
<dbReference type="InterPro" id="IPR015421">
    <property type="entry name" value="PyrdxlP-dep_Trfase_major"/>
</dbReference>
<dbReference type="GO" id="GO:0030170">
    <property type="term" value="F:pyridoxal phosphate binding"/>
    <property type="evidence" value="ECO:0007669"/>
    <property type="project" value="InterPro"/>
</dbReference>
<evidence type="ECO:0000256" key="2">
    <source>
        <dbReference type="ARBA" id="ARBA00008954"/>
    </source>
</evidence>